<accession>E8KES4</accession>
<dbReference type="HOGENOM" id="CLU_910996_0_0_6"/>
<dbReference type="EMBL" id="AEVG01000025">
    <property type="protein sequence ID" value="EFX92620.1"/>
    <property type="molecule type" value="Genomic_DNA"/>
</dbReference>
<comment type="caution">
    <text evidence="1">The sequence shown here is derived from an EMBL/GenBank/DDBJ whole genome shotgun (WGS) entry which is preliminary data.</text>
</comment>
<dbReference type="RefSeq" id="WP_005621576.1">
    <property type="nucleotide sequence ID" value="NZ_GL831080.1"/>
</dbReference>
<sequence>MIKDYLNNTPTKPFYIAADSIDEAIAFLSSLFNEDSNFISYRDRCLLFKKTDVLPRLTDGSKNFIAITANKDVEKELAPYATQIHSFIVCSKNSQSKNVDLTLEILDSSTFIESLKEMGKDHDESVALAKKSGYSLTVLRRQLSLVEAIKNPEWVNNNNRELIPFLLAGTWDSSNKKDIELLESFTNNQTYNNLEENLNKTLLLNDSPVWKIDNYRGVISRIDLLFAIAPYVTKSDLECFFENAKLVLSEDDPALDLSENKQWFSNVLGKKREYSQVLRDSFGEMVILLGVHGNLLFENELDCER</sequence>
<dbReference type="AlphaFoldDB" id="E8KES4"/>
<reference evidence="1 2" key="1">
    <citation type="submission" date="2011-01" db="EMBL/GenBank/DDBJ databases">
        <authorList>
            <person name="Muzny D."/>
            <person name="Qin X."/>
            <person name="Deng J."/>
            <person name="Jiang H."/>
            <person name="Liu Y."/>
            <person name="Qu J."/>
            <person name="Song X.-Z."/>
            <person name="Zhang L."/>
            <person name="Thornton R."/>
            <person name="Coyle M."/>
            <person name="Francisco L."/>
            <person name="Jackson L."/>
            <person name="Javaid M."/>
            <person name="Korchina V."/>
            <person name="Kovar C."/>
            <person name="Mata R."/>
            <person name="Mathew T."/>
            <person name="Ngo R."/>
            <person name="Nguyen L."/>
            <person name="Nguyen N."/>
            <person name="Okwuonu G."/>
            <person name="Ongeri F."/>
            <person name="Pham C."/>
            <person name="Simmons D."/>
            <person name="Wilczek-Boney K."/>
            <person name="Hale W."/>
            <person name="Jakkamsetti A."/>
            <person name="Pham P."/>
            <person name="Ruth R."/>
            <person name="San Lucas F."/>
            <person name="Warren J."/>
            <person name="Zhang J."/>
            <person name="Zhao Z."/>
            <person name="Zhou C."/>
            <person name="Zhu D."/>
            <person name="Lee S."/>
            <person name="Bess C."/>
            <person name="Blankenburg K."/>
            <person name="Forbes L."/>
            <person name="Fu Q."/>
            <person name="Gubbala S."/>
            <person name="Hirani K."/>
            <person name="Jayaseelan J.C."/>
            <person name="Lara F."/>
            <person name="Munidasa M."/>
            <person name="Palculict T."/>
            <person name="Patil S."/>
            <person name="Pu L.-L."/>
            <person name="Saada N."/>
            <person name="Tang L."/>
            <person name="Weissenberger G."/>
            <person name="Zhu Y."/>
            <person name="Hemphill L."/>
            <person name="Shang Y."/>
            <person name="Youmans B."/>
            <person name="Ayvaz T."/>
            <person name="Ross M."/>
            <person name="Santibanez J."/>
            <person name="Aqrawi P."/>
            <person name="Gross S."/>
            <person name="Joshi V."/>
            <person name="Fowler G."/>
            <person name="Nazareth L."/>
            <person name="Reid J."/>
            <person name="Worley K."/>
            <person name="Petrosino J."/>
            <person name="Highlander S."/>
            <person name="Gibbs R."/>
        </authorList>
    </citation>
    <scope>NUCLEOTIDE SEQUENCE [LARGE SCALE GENOMIC DNA]</scope>
    <source>
        <strain evidence="1 2">ATCC 25976</strain>
    </source>
</reference>
<keyword evidence="2" id="KW-1185">Reference proteome</keyword>
<name>E8KES4_9PAST</name>
<dbReference type="Proteomes" id="UP000005467">
    <property type="component" value="Unassembled WGS sequence"/>
</dbReference>
<evidence type="ECO:0000313" key="1">
    <source>
        <dbReference type="EMBL" id="EFX92620.1"/>
    </source>
</evidence>
<proteinExistence type="predicted"/>
<evidence type="ECO:0000313" key="2">
    <source>
        <dbReference type="Proteomes" id="UP000005467"/>
    </source>
</evidence>
<gene>
    <name evidence="1" type="ORF">HMPREF0027_0341</name>
</gene>
<protein>
    <submittedName>
        <fullName evidence="1">Uncharacterized protein</fullName>
    </submittedName>
</protein>
<organism evidence="1 2">
    <name type="scientific">Actinobacillus ureae ATCC 25976</name>
    <dbReference type="NCBI Taxonomy" id="887324"/>
    <lineage>
        <taxon>Bacteria</taxon>
        <taxon>Pseudomonadati</taxon>
        <taxon>Pseudomonadota</taxon>
        <taxon>Gammaproteobacteria</taxon>
        <taxon>Pasteurellales</taxon>
        <taxon>Pasteurellaceae</taxon>
        <taxon>Actinobacillus</taxon>
    </lineage>
</organism>